<evidence type="ECO:0000313" key="1">
    <source>
        <dbReference type="EMBL" id="OMJ88113.1"/>
    </source>
</evidence>
<organism evidence="1 2">
    <name type="scientific">Stentor coeruleus</name>
    <dbReference type="NCBI Taxonomy" id="5963"/>
    <lineage>
        <taxon>Eukaryota</taxon>
        <taxon>Sar</taxon>
        <taxon>Alveolata</taxon>
        <taxon>Ciliophora</taxon>
        <taxon>Postciliodesmatophora</taxon>
        <taxon>Heterotrichea</taxon>
        <taxon>Heterotrichida</taxon>
        <taxon>Stentoridae</taxon>
        <taxon>Stentor</taxon>
    </lineage>
</organism>
<keyword evidence="2" id="KW-1185">Reference proteome</keyword>
<proteinExistence type="predicted"/>
<dbReference type="Proteomes" id="UP000187209">
    <property type="component" value="Unassembled WGS sequence"/>
</dbReference>
<name>A0A1R2CGI6_9CILI</name>
<gene>
    <name evidence="1" type="ORF">SteCoe_10013</name>
</gene>
<protein>
    <submittedName>
        <fullName evidence="1">Uncharacterized protein</fullName>
    </submittedName>
</protein>
<sequence>MEGSFFSEKCRAKLIQKSRKSNLILGKTDGPFITTQKSFFKSYGENNSPHNYSHKRTSSHVVLGSDRYLMSTESGASFCVQNTLTKKNKPKIHYSNKSNIIMGKQNMIFIPSSTKYKSLNISPAQSCNNSPSKSRKHNFNFGNDTVKKTTVMQSNFGPLQTQQIEKIDKGMLNSHISFGGHPKMYKSVAVSEFSKKIGEPGKLPSEKVAELKKEHFILGNDEVFLSSNQSASYRENKFSKQRLTNEQLQNLKSSHFSFSAEYPDYMSSTKAAMNYKPAEVREQEWNHKQNHIVLGDYKNKFSSSYMQNFALNNNYIKSQSQWNK</sequence>
<dbReference type="AlphaFoldDB" id="A0A1R2CGI6"/>
<evidence type="ECO:0000313" key="2">
    <source>
        <dbReference type="Proteomes" id="UP000187209"/>
    </source>
</evidence>
<accession>A0A1R2CGI6</accession>
<comment type="caution">
    <text evidence="1">The sequence shown here is derived from an EMBL/GenBank/DDBJ whole genome shotgun (WGS) entry which is preliminary data.</text>
</comment>
<dbReference type="EMBL" id="MPUH01000159">
    <property type="protein sequence ID" value="OMJ88113.1"/>
    <property type="molecule type" value="Genomic_DNA"/>
</dbReference>
<reference evidence="1 2" key="1">
    <citation type="submission" date="2016-11" db="EMBL/GenBank/DDBJ databases">
        <title>The macronuclear genome of Stentor coeruleus: a giant cell with tiny introns.</title>
        <authorList>
            <person name="Slabodnick M."/>
            <person name="Ruby J.G."/>
            <person name="Reiff S.B."/>
            <person name="Swart E.C."/>
            <person name="Gosai S."/>
            <person name="Prabakaran S."/>
            <person name="Witkowska E."/>
            <person name="Larue G.E."/>
            <person name="Fisher S."/>
            <person name="Freeman R.M."/>
            <person name="Gunawardena J."/>
            <person name="Chu W."/>
            <person name="Stover N.A."/>
            <person name="Gregory B.D."/>
            <person name="Nowacki M."/>
            <person name="Derisi J."/>
            <person name="Roy S.W."/>
            <person name="Marshall W.F."/>
            <person name="Sood P."/>
        </authorList>
    </citation>
    <scope>NUCLEOTIDE SEQUENCE [LARGE SCALE GENOMIC DNA]</scope>
    <source>
        <strain evidence="1">WM001</strain>
    </source>
</reference>